<reference evidence="4 5" key="1">
    <citation type="submission" date="2024-02" db="EMBL/GenBank/DDBJ databases">
        <authorList>
            <person name="Chen Y."/>
            <person name="Shah S."/>
            <person name="Dougan E. K."/>
            <person name="Thang M."/>
            <person name="Chan C."/>
        </authorList>
    </citation>
    <scope>NUCLEOTIDE SEQUENCE [LARGE SCALE GENOMIC DNA]</scope>
</reference>
<protein>
    <recommendedName>
        <fullName evidence="3">C3H1-type domain-containing protein</fullName>
    </recommendedName>
</protein>
<evidence type="ECO:0000256" key="1">
    <source>
        <dbReference type="PROSITE-ProRule" id="PRU00723"/>
    </source>
</evidence>
<feature type="region of interest" description="Disordered" evidence="2">
    <location>
        <begin position="1"/>
        <end position="36"/>
    </location>
</feature>
<dbReference type="PROSITE" id="PS50103">
    <property type="entry name" value="ZF_C3H1"/>
    <property type="match status" value="1"/>
</dbReference>
<sequence>MSLGAESPASDASPVSPESAGTTCVPSEHGSCKPWSKDQEELFPQYVEMTFKTTLSRGSFMHPDACKPCAWFWHAKGCQSGTECNFCHLCPRGALRSKQALKREARRSGSLADAGPEDLVLEEETTVSVYPSLGSSTHGNGECRPCAWFWKEGGCKNGKDCRHCHLCPEGEIRRKKKMKHEEMRMLKRQTNASSALDQQFLQMQLLHQWQAHMYAANMIQSSLASLSLDPN</sequence>
<evidence type="ECO:0000313" key="4">
    <source>
        <dbReference type="EMBL" id="CAK9002911.1"/>
    </source>
</evidence>
<feature type="domain" description="C3H1-type" evidence="3">
    <location>
        <begin position="145"/>
        <end position="168"/>
    </location>
</feature>
<dbReference type="InterPro" id="IPR000571">
    <property type="entry name" value="Znf_CCCH"/>
</dbReference>
<name>A0ABP0IJX7_9DINO</name>
<keyword evidence="5" id="KW-1185">Reference proteome</keyword>
<evidence type="ECO:0000313" key="5">
    <source>
        <dbReference type="Proteomes" id="UP001642484"/>
    </source>
</evidence>
<evidence type="ECO:0000259" key="3">
    <source>
        <dbReference type="PROSITE" id="PS50103"/>
    </source>
</evidence>
<dbReference type="EMBL" id="CAXAMN010003113">
    <property type="protein sequence ID" value="CAK9002911.1"/>
    <property type="molecule type" value="Genomic_DNA"/>
</dbReference>
<accession>A0ABP0IJX7</accession>
<gene>
    <name evidence="4" type="ORF">CCMP2556_LOCUS7061</name>
</gene>
<keyword evidence="1" id="KW-0479">Metal-binding</keyword>
<feature type="zinc finger region" description="C3H1-type" evidence="1">
    <location>
        <begin position="145"/>
        <end position="168"/>
    </location>
</feature>
<proteinExistence type="predicted"/>
<keyword evidence="1" id="KW-0862">Zinc</keyword>
<keyword evidence="1" id="KW-0863">Zinc-finger</keyword>
<comment type="caution">
    <text evidence="4">The sequence shown here is derived from an EMBL/GenBank/DDBJ whole genome shotgun (WGS) entry which is preliminary data.</text>
</comment>
<dbReference type="Proteomes" id="UP001642484">
    <property type="component" value="Unassembled WGS sequence"/>
</dbReference>
<organism evidence="4 5">
    <name type="scientific">Durusdinium trenchii</name>
    <dbReference type="NCBI Taxonomy" id="1381693"/>
    <lineage>
        <taxon>Eukaryota</taxon>
        <taxon>Sar</taxon>
        <taxon>Alveolata</taxon>
        <taxon>Dinophyceae</taxon>
        <taxon>Suessiales</taxon>
        <taxon>Symbiodiniaceae</taxon>
        <taxon>Durusdinium</taxon>
    </lineage>
</organism>
<evidence type="ECO:0000256" key="2">
    <source>
        <dbReference type="SAM" id="MobiDB-lite"/>
    </source>
</evidence>